<evidence type="ECO:0000313" key="1">
    <source>
        <dbReference type="EMBL" id="KAI3811154.1"/>
    </source>
</evidence>
<reference evidence="1 2" key="2">
    <citation type="journal article" date="2022" name="Mol. Ecol. Resour.">
        <title>The genomes of chicory, endive, great burdock and yacon provide insights into Asteraceae paleo-polyploidization history and plant inulin production.</title>
        <authorList>
            <person name="Fan W."/>
            <person name="Wang S."/>
            <person name="Wang H."/>
            <person name="Wang A."/>
            <person name="Jiang F."/>
            <person name="Liu H."/>
            <person name="Zhao H."/>
            <person name="Xu D."/>
            <person name="Zhang Y."/>
        </authorList>
    </citation>
    <scope>NUCLEOTIDE SEQUENCE [LARGE SCALE GENOMIC DNA]</scope>
    <source>
        <strain evidence="2">cv. Yunnan</strain>
        <tissue evidence="1">Leaves</tissue>
    </source>
</reference>
<comment type="caution">
    <text evidence="1">The sequence shown here is derived from an EMBL/GenBank/DDBJ whole genome shotgun (WGS) entry which is preliminary data.</text>
</comment>
<proteinExistence type="predicted"/>
<organism evidence="1 2">
    <name type="scientific">Smallanthus sonchifolius</name>
    <dbReference type="NCBI Taxonomy" id="185202"/>
    <lineage>
        <taxon>Eukaryota</taxon>
        <taxon>Viridiplantae</taxon>
        <taxon>Streptophyta</taxon>
        <taxon>Embryophyta</taxon>
        <taxon>Tracheophyta</taxon>
        <taxon>Spermatophyta</taxon>
        <taxon>Magnoliopsida</taxon>
        <taxon>eudicotyledons</taxon>
        <taxon>Gunneridae</taxon>
        <taxon>Pentapetalae</taxon>
        <taxon>asterids</taxon>
        <taxon>campanulids</taxon>
        <taxon>Asterales</taxon>
        <taxon>Asteraceae</taxon>
        <taxon>Asteroideae</taxon>
        <taxon>Heliantheae alliance</taxon>
        <taxon>Millerieae</taxon>
        <taxon>Smallanthus</taxon>
    </lineage>
</organism>
<gene>
    <name evidence="1" type="ORF">L1987_20871</name>
</gene>
<sequence>MTYNAILNPTIMQKFLAKHKEKARTLAKETVTNEPATPTFATYFEYNVGNETEAKENELKLIADELEKVLESIRKENEDENNEIGAAVCPLQDYLFGSVIELPEPVTVKKEKT</sequence>
<keyword evidence="2" id="KW-1185">Reference proteome</keyword>
<reference evidence="2" key="1">
    <citation type="journal article" date="2022" name="Mol. Ecol. Resour.">
        <title>The genomes of chicory, endive, great burdock and yacon provide insights into Asteraceae palaeo-polyploidization history and plant inulin production.</title>
        <authorList>
            <person name="Fan W."/>
            <person name="Wang S."/>
            <person name="Wang H."/>
            <person name="Wang A."/>
            <person name="Jiang F."/>
            <person name="Liu H."/>
            <person name="Zhao H."/>
            <person name="Xu D."/>
            <person name="Zhang Y."/>
        </authorList>
    </citation>
    <scope>NUCLEOTIDE SEQUENCE [LARGE SCALE GENOMIC DNA]</scope>
    <source>
        <strain evidence="2">cv. Yunnan</strain>
    </source>
</reference>
<dbReference type="Proteomes" id="UP001056120">
    <property type="component" value="Linkage Group LG07"/>
</dbReference>
<protein>
    <submittedName>
        <fullName evidence="1">Uncharacterized protein</fullName>
    </submittedName>
</protein>
<evidence type="ECO:0000313" key="2">
    <source>
        <dbReference type="Proteomes" id="UP001056120"/>
    </source>
</evidence>
<name>A0ACB9IT05_9ASTR</name>
<dbReference type="EMBL" id="CM042024">
    <property type="protein sequence ID" value="KAI3811154.1"/>
    <property type="molecule type" value="Genomic_DNA"/>
</dbReference>
<accession>A0ACB9IT05</accession>